<organism evidence="1 2">
    <name type="scientific">Candidatus Desantisbacteria bacterium CG_4_9_14_3_um_filter_40_11</name>
    <dbReference type="NCBI Taxonomy" id="1974546"/>
    <lineage>
        <taxon>Bacteria</taxon>
        <taxon>Candidatus Desantisiibacteriota</taxon>
    </lineage>
</organism>
<proteinExistence type="predicted"/>
<sequence length="86" mass="9919">MKKVKQTEKDELRAEYQHSDFSGPFVRGKYAHRVYESSNIIVLKPEVAEVFPNEEAVNNALLSLIRLAQTSTRLTKRSVPIPRTQY</sequence>
<name>A0A2M8AVP3_9BACT</name>
<dbReference type="AlphaFoldDB" id="A0A2M8AVP3"/>
<evidence type="ECO:0000313" key="2">
    <source>
        <dbReference type="Proteomes" id="UP000231366"/>
    </source>
</evidence>
<dbReference type="Proteomes" id="UP000231366">
    <property type="component" value="Unassembled WGS sequence"/>
</dbReference>
<gene>
    <name evidence="1" type="ORF">CO110_01595</name>
</gene>
<protein>
    <submittedName>
        <fullName evidence="1">Uncharacterized protein</fullName>
    </submittedName>
</protein>
<comment type="caution">
    <text evidence="1">The sequence shown here is derived from an EMBL/GenBank/DDBJ whole genome shotgun (WGS) entry which is preliminary data.</text>
</comment>
<dbReference type="EMBL" id="PFUI01000045">
    <property type="protein sequence ID" value="PJB30232.1"/>
    <property type="molecule type" value="Genomic_DNA"/>
</dbReference>
<reference evidence="2" key="1">
    <citation type="submission" date="2017-09" db="EMBL/GenBank/DDBJ databases">
        <title>Depth-based differentiation of microbial function through sediment-hosted aquifers and enrichment of novel symbionts in the deep terrestrial subsurface.</title>
        <authorList>
            <person name="Probst A.J."/>
            <person name="Ladd B."/>
            <person name="Jarett J.K."/>
            <person name="Geller-Mcgrath D.E."/>
            <person name="Sieber C.M.K."/>
            <person name="Emerson J.B."/>
            <person name="Anantharaman K."/>
            <person name="Thomas B.C."/>
            <person name="Malmstrom R."/>
            <person name="Stieglmeier M."/>
            <person name="Klingl A."/>
            <person name="Woyke T."/>
            <person name="Ryan C.M."/>
            <person name="Banfield J.F."/>
        </authorList>
    </citation>
    <scope>NUCLEOTIDE SEQUENCE [LARGE SCALE GENOMIC DNA]</scope>
</reference>
<accession>A0A2M8AVP3</accession>
<evidence type="ECO:0000313" key="1">
    <source>
        <dbReference type="EMBL" id="PJB30232.1"/>
    </source>
</evidence>